<dbReference type="Proteomes" id="UP000602510">
    <property type="component" value="Unassembled WGS sequence"/>
</dbReference>
<sequence>MFDMDASGFQKMIKKYVDMYEPFLYAHLVKEPEVLWSMKKITVTRPTGNFHEVMKYFSGKHKLYGHKVEVFGAPNRGNAEFHKSAMRKQQDEGVISDVGPGMDKFEGFWAVLVEKGYQGLGDEFRTIHPKKKARGQRALTPDE</sequence>
<proteinExistence type="predicted"/>
<gene>
    <name evidence="1" type="ORF">GN244_ATG12586</name>
</gene>
<dbReference type="EMBL" id="WSZM01000319">
    <property type="protein sequence ID" value="KAF4035373.1"/>
    <property type="molecule type" value="Genomic_DNA"/>
</dbReference>
<evidence type="ECO:0000313" key="1">
    <source>
        <dbReference type="EMBL" id="KAF4035373.1"/>
    </source>
</evidence>
<reference evidence="1" key="1">
    <citation type="submission" date="2020-04" db="EMBL/GenBank/DDBJ databases">
        <title>Hybrid Assembly of Korean Phytophthora infestans isolates.</title>
        <authorList>
            <person name="Prokchorchik M."/>
            <person name="Lee Y."/>
            <person name="Seo J."/>
            <person name="Cho J.-H."/>
            <person name="Park Y.-E."/>
            <person name="Jang D.-C."/>
            <person name="Im J.-S."/>
            <person name="Choi J.-G."/>
            <person name="Park H.-J."/>
            <person name="Lee G.-B."/>
            <person name="Lee Y.-G."/>
            <person name="Hong S.-Y."/>
            <person name="Cho K."/>
            <person name="Sohn K.H."/>
        </authorList>
    </citation>
    <scope>NUCLEOTIDE SEQUENCE</scope>
    <source>
        <strain evidence="1">KR_1_A1</strain>
    </source>
</reference>
<accession>A0A833WAA3</accession>
<keyword evidence="2" id="KW-1185">Reference proteome</keyword>
<evidence type="ECO:0000313" key="2">
    <source>
        <dbReference type="Proteomes" id="UP000602510"/>
    </source>
</evidence>
<organism evidence="1 2">
    <name type="scientific">Phytophthora infestans</name>
    <name type="common">Potato late blight agent</name>
    <name type="synonym">Botrytis infestans</name>
    <dbReference type="NCBI Taxonomy" id="4787"/>
    <lineage>
        <taxon>Eukaryota</taxon>
        <taxon>Sar</taxon>
        <taxon>Stramenopiles</taxon>
        <taxon>Oomycota</taxon>
        <taxon>Peronosporomycetes</taxon>
        <taxon>Peronosporales</taxon>
        <taxon>Peronosporaceae</taxon>
        <taxon>Phytophthora</taxon>
    </lineage>
</organism>
<protein>
    <submittedName>
        <fullName evidence="1">Uncharacterized protein</fullName>
    </submittedName>
</protein>
<comment type="caution">
    <text evidence="1">The sequence shown here is derived from an EMBL/GenBank/DDBJ whole genome shotgun (WGS) entry which is preliminary data.</text>
</comment>
<name>A0A833WAA3_PHYIN</name>
<dbReference type="AlphaFoldDB" id="A0A833WAA3"/>